<feature type="region of interest" description="Disordered" evidence="1">
    <location>
        <begin position="51"/>
        <end position="75"/>
    </location>
</feature>
<evidence type="ECO:0000256" key="1">
    <source>
        <dbReference type="SAM" id="MobiDB-lite"/>
    </source>
</evidence>
<sequence>MRAGSCGDGAGHEALLEASTHQCSGATFHWPSALSPQRAGDVPSTLPAGLSAAPLCLPRGTDKRPQNSEKYIKCK</sequence>
<gene>
    <name evidence="2" type="ORF">GDO81_010198</name>
</gene>
<evidence type="ECO:0000313" key="2">
    <source>
        <dbReference type="EMBL" id="KAG8577488.1"/>
    </source>
</evidence>
<keyword evidence="3" id="KW-1185">Reference proteome</keyword>
<feature type="compositionally biased region" description="Basic and acidic residues" evidence="1">
    <location>
        <begin position="60"/>
        <end position="75"/>
    </location>
</feature>
<dbReference type="EMBL" id="WNYA01000004">
    <property type="protein sequence ID" value="KAG8577488.1"/>
    <property type="molecule type" value="Genomic_DNA"/>
</dbReference>
<organism evidence="2 3">
    <name type="scientific">Engystomops pustulosus</name>
    <name type="common">Tungara frog</name>
    <name type="synonym">Physalaemus pustulosus</name>
    <dbReference type="NCBI Taxonomy" id="76066"/>
    <lineage>
        <taxon>Eukaryota</taxon>
        <taxon>Metazoa</taxon>
        <taxon>Chordata</taxon>
        <taxon>Craniata</taxon>
        <taxon>Vertebrata</taxon>
        <taxon>Euteleostomi</taxon>
        <taxon>Amphibia</taxon>
        <taxon>Batrachia</taxon>
        <taxon>Anura</taxon>
        <taxon>Neobatrachia</taxon>
        <taxon>Hyloidea</taxon>
        <taxon>Leptodactylidae</taxon>
        <taxon>Leiuperinae</taxon>
        <taxon>Engystomops</taxon>
    </lineage>
</organism>
<proteinExistence type="predicted"/>
<protein>
    <submittedName>
        <fullName evidence="2">Uncharacterized protein</fullName>
    </submittedName>
</protein>
<accession>A0AAV7BXX6</accession>
<comment type="caution">
    <text evidence="2">The sequence shown here is derived from an EMBL/GenBank/DDBJ whole genome shotgun (WGS) entry which is preliminary data.</text>
</comment>
<dbReference type="AlphaFoldDB" id="A0AAV7BXX6"/>
<evidence type="ECO:0000313" key="3">
    <source>
        <dbReference type="Proteomes" id="UP000824782"/>
    </source>
</evidence>
<dbReference type="Proteomes" id="UP000824782">
    <property type="component" value="Unassembled WGS sequence"/>
</dbReference>
<name>A0AAV7BXX6_ENGPU</name>
<reference evidence="2" key="1">
    <citation type="thesis" date="2020" institute="ProQuest LLC" country="789 East Eisenhower Parkway, Ann Arbor, MI, USA">
        <title>Comparative Genomics and Chromosome Evolution.</title>
        <authorList>
            <person name="Mudd A.B."/>
        </authorList>
    </citation>
    <scope>NUCLEOTIDE SEQUENCE</scope>
    <source>
        <strain evidence="2">237g6f4</strain>
        <tissue evidence="2">Blood</tissue>
    </source>
</reference>